<keyword evidence="4 6" id="KW-1133">Transmembrane helix</keyword>
<evidence type="ECO:0000259" key="7">
    <source>
        <dbReference type="PROSITE" id="PS50850"/>
    </source>
</evidence>
<dbReference type="AlphaFoldDB" id="A0A221MCR3"/>
<dbReference type="GO" id="GO:0022857">
    <property type="term" value="F:transmembrane transporter activity"/>
    <property type="evidence" value="ECO:0007669"/>
    <property type="project" value="InterPro"/>
</dbReference>
<dbReference type="PANTHER" id="PTHR23531:SF2">
    <property type="entry name" value="PERMEASE"/>
    <property type="match status" value="1"/>
</dbReference>
<dbReference type="Proteomes" id="UP000204391">
    <property type="component" value="Chromosome"/>
</dbReference>
<dbReference type="Pfam" id="PF07690">
    <property type="entry name" value="MFS_1"/>
    <property type="match status" value="1"/>
</dbReference>
<keyword evidence="9" id="KW-1185">Reference proteome</keyword>
<organism evidence="8 9">
    <name type="scientific">Virgibacillus necropolis</name>
    <dbReference type="NCBI Taxonomy" id="163877"/>
    <lineage>
        <taxon>Bacteria</taxon>
        <taxon>Bacillati</taxon>
        <taxon>Bacillota</taxon>
        <taxon>Bacilli</taxon>
        <taxon>Bacillales</taxon>
        <taxon>Bacillaceae</taxon>
        <taxon>Virgibacillus</taxon>
    </lineage>
</organism>
<dbReference type="InterPro" id="IPR020846">
    <property type="entry name" value="MFS_dom"/>
</dbReference>
<evidence type="ECO:0000256" key="6">
    <source>
        <dbReference type="SAM" id="Phobius"/>
    </source>
</evidence>
<evidence type="ECO:0000313" key="8">
    <source>
        <dbReference type="EMBL" id="ASN05400.1"/>
    </source>
</evidence>
<evidence type="ECO:0000313" key="9">
    <source>
        <dbReference type="Proteomes" id="UP000204391"/>
    </source>
</evidence>
<gene>
    <name evidence="8" type="ORF">CFK40_10445</name>
</gene>
<dbReference type="Gene3D" id="1.20.1250.20">
    <property type="entry name" value="MFS general substrate transporter like domains"/>
    <property type="match status" value="1"/>
</dbReference>
<feature type="transmembrane region" description="Helical" evidence="6">
    <location>
        <begin position="28"/>
        <end position="47"/>
    </location>
</feature>
<evidence type="ECO:0000256" key="5">
    <source>
        <dbReference type="ARBA" id="ARBA00023136"/>
    </source>
</evidence>
<proteinExistence type="predicted"/>
<evidence type="ECO:0000256" key="2">
    <source>
        <dbReference type="ARBA" id="ARBA00022448"/>
    </source>
</evidence>
<name>A0A221MCR3_9BACI</name>
<accession>A0A221MCR3</accession>
<dbReference type="SUPFAM" id="SSF103473">
    <property type="entry name" value="MFS general substrate transporter"/>
    <property type="match status" value="1"/>
</dbReference>
<dbReference type="InterPro" id="IPR052714">
    <property type="entry name" value="MFS_Exporter"/>
</dbReference>
<dbReference type="GO" id="GO:0005886">
    <property type="term" value="C:plasma membrane"/>
    <property type="evidence" value="ECO:0007669"/>
    <property type="project" value="UniProtKB-SubCell"/>
</dbReference>
<dbReference type="OrthoDB" id="9814001at2"/>
<dbReference type="InterPro" id="IPR036259">
    <property type="entry name" value="MFS_trans_sf"/>
</dbReference>
<evidence type="ECO:0000256" key="3">
    <source>
        <dbReference type="ARBA" id="ARBA00022692"/>
    </source>
</evidence>
<dbReference type="KEGG" id="vne:CFK40_10445"/>
<dbReference type="EMBL" id="CP022437">
    <property type="protein sequence ID" value="ASN05400.1"/>
    <property type="molecule type" value="Genomic_DNA"/>
</dbReference>
<comment type="subcellular location">
    <subcellularLocation>
        <location evidence="1">Cell membrane</location>
        <topology evidence="1">Multi-pass membrane protein</topology>
    </subcellularLocation>
</comment>
<feature type="transmembrane region" description="Helical" evidence="6">
    <location>
        <begin position="59"/>
        <end position="84"/>
    </location>
</feature>
<evidence type="ECO:0000256" key="4">
    <source>
        <dbReference type="ARBA" id="ARBA00022989"/>
    </source>
</evidence>
<protein>
    <recommendedName>
        <fullName evidence="7">Major facilitator superfamily (MFS) profile domain-containing protein</fullName>
    </recommendedName>
</protein>
<keyword evidence="2" id="KW-0813">Transport</keyword>
<dbReference type="InterPro" id="IPR011701">
    <property type="entry name" value="MFS"/>
</dbReference>
<reference evidence="8 9" key="1">
    <citation type="journal article" date="2003" name="Int. J. Syst. Evol. Microbiol.">
        <title>Virgibacillus carmonensis sp. nov., Virgibacillus necropolis sp. nov. and Virgibacillus picturae sp. nov., three novel species isolated from deteriorated mural paintings, transfer of the species of the genus salibacillus to Virgibacillus, as Virgibacillus marismortui comb. nov. and Virgibacillus salexigens comb. nov., and emended description of the genus Virgibacillus.</title>
        <authorList>
            <person name="Heyrman J."/>
            <person name="Logan N.A."/>
            <person name="Busse H.J."/>
            <person name="Balcaen A."/>
            <person name="Lebbe L."/>
            <person name="Rodriguez-Diaz M."/>
            <person name="Swings J."/>
            <person name="De Vos P."/>
        </authorList>
    </citation>
    <scope>NUCLEOTIDE SEQUENCE [LARGE SCALE GENOMIC DNA]</scope>
    <source>
        <strain evidence="8 9">LMG 19488</strain>
    </source>
</reference>
<feature type="domain" description="Major facilitator superfamily (MFS) profile" evidence="7">
    <location>
        <begin position="1"/>
        <end position="90"/>
    </location>
</feature>
<keyword evidence="3 6" id="KW-0812">Transmembrane</keyword>
<dbReference type="PANTHER" id="PTHR23531">
    <property type="entry name" value="QUINOLENE RESISTANCE PROTEIN NORA"/>
    <property type="match status" value="1"/>
</dbReference>
<keyword evidence="5 6" id="KW-0472">Membrane</keyword>
<dbReference type="RefSeq" id="WP_089532250.1">
    <property type="nucleotide sequence ID" value="NZ_CP022437.1"/>
</dbReference>
<dbReference type="PROSITE" id="PS50850">
    <property type="entry name" value="MFS"/>
    <property type="match status" value="1"/>
</dbReference>
<evidence type="ECO:0000256" key="1">
    <source>
        <dbReference type="ARBA" id="ARBA00004651"/>
    </source>
</evidence>
<sequence>MYPAIFLFSICLLLIGIAQNGFVLLLAGTLLAVGYGTIVSAAQAIAIKESPKHRVGLATSTFFIFMDTGMGLGPYLIGTIVPYVGYSGTY</sequence>